<dbReference type="AlphaFoldDB" id="A0A0A9H1H0"/>
<organism evidence="1">
    <name type="scientific">Arundo donax</name>
    <name type="common">Giant reed</name>
    <name type="synonym">Donax arundinaceus</name>
    <dbReference type="NCBI Taxonomy" id="35708"/>
    <lineage>
        <taxon>Eukaryota</taxon>
        <taxon>Viridiplantae</taxon>
        <taxon>Streptophyta</taxon>
        <taxon>Embryophyta</taxon>
        <taxon>Tracheophyta</taxon>
        <taxon>Spermatophyta</taxon>
        <taxon>Magnoliopsida</taxon>
        <taxon>Liliopsida</taxon>
        <taxon>Poales</taxon>
        <taxon>Poaceae</taxon>
        <taxon>PACMAD clade</taxon>
        <taxon>Arundinoideae</taxon>
        <taxon>Arundineae</taxon>
        <taxon>Arundo</taxon>
    </lineage>
</organism>
<sequence length="47" mass="5542">MRYKQAVSALNKFFQVEPMLFSYQAIIGNPDSVWKDMCQCQHSLCRK</sequence>
<protein>
    <submittedName>
        <fullName evidence="1">Uncharacterized protein</fullName>
    </submittedName>
</protein>
<accession>A0A0A9H1H0</accession>
<proteinExistence type="predicted"/>
<evidence type="ECO:0000313" key="1">
    <source>
        <dbReference type="EMBL" id="JAE26728.1"/>
    </source>
</evidence>
<dbReference type="EMBL" id="GBRH01171168">
    <property type="protein sequence ID" value="JAE26728.1"/>
    <property type="molecule type" value="Transcribed_RNA"/>
</dbReference>
<reference evidence="1" key="2">
    <citation type="journal article" date="2015" name="Data Brief">
        <title>Shoot transcriptome of the giant reed, Arundo donax.</title>
        <authorList>
            <person name="Barrero R.A."/>
            <person name="Guerrero F.D."/>
            <person name="Moolhuijzen P."/>
            <person name="Goolsby J.A."/>
            <person name="Tidwell J."/>
            <person name="Bellgard S.E."/>
            <person name="Bellgard M.I."/>
        </authorList>
    </citation>
    <scope>NUCLEOTIDE SEQUENCE</scope>
    <source>
        <tissue evidence="1">Shoot tissue taken approximately 20 cm above the soil surface</tissue>
    </source>
</reference>
<reference evidence="1" key="1">
    <citation type="submission" date="2014-09" db="EMBL/GenBank/DDBJ databases">
        <authorList>
            <person name="Magalhaes I.L.F."/>
            <person name="Oliveira U."/>
            <person name="Santos F.R."/>
            <person name="Vidigal T.H.D.A."/>
            <person name="Brescovit A.D."/>
            <person name="Santos A.J."/>
        </authorList>
    </citation>
    <scope>NUCLEOTIDE SEQUENCE</scope>
    <source>
        <tissue evidence="1">Shoot tissue taken approximately 20 cm above the soil surface</tissue>
    </source>
</reference>
<name>A0A0A9H1H0_ARUDO</name>